<dbReference type="OrthoDB" id="5367487at2759"/>
<evidence type="ECO:0000313" key="4">
    <source>
        <dbReference type="Proteomes" id="UP000235672"/>
    </source>
</evidence>
<dbReference type="CDD" id="cd12148">
    <property type="entry name" value="fungal_TF_MHR"/>
    <property type="match status" value="1"/>
</dbReference>
<organism evidence="3 4">
    <name type="scientific">Hyaloscypha hepaticicola</name>
    <dbReference type="NCBI Taxonomy" id="2082293"/>
    <lineage>
        <taxon>Eukaryota</taxon>
        <taxon>Fungi</taxon>
        <taxon>Dikarya</taxon>
        <taxon>Ascomycota</taxon>
        <taxon>Pezizomycotina</taxon>
        <taxon>Leotiomycetes</taxon>
        <taxon>Helotiales</taxon>
        <taxon>Hyaloscyphaceae</taxon>
        <taxon>Hyaloscypha</taxon>
    </lineage>
</organism>
<dbReference type="Pfam" id="PF04082">
    <property type="entry name" value="Fungal_trans"/>
    <property type="match status" value="1"/>
</dbReference>
<dbReference type="GO" id="GO:0003677">
    <property type="term" value="F:DNA binding"/>
    <property type="evidence" value="ECO:0007669"/>
    <property type="project" value="InterPro"/>
</dbReference>
<dbReference type="EMBL" id="KZ613532">
    <property type="protein sequence ID" value="PMD13378.1"/>
    <property type="molecule type" value="Genomic_DNA"/>
</dbReference>
<evidence type="ECO:0000259" key="2">
    <source>
        <dbReference type="Pfam" id="PF04082"/>
    </source>
</evidence>
<name>A0A2J6PH72_9HELO</name>
<dbReference type="PANTHER" id="PTHR47431">
    <property type="entry name" value="ZN(II)2CYS6 TRANSCRIPTION FACTOR (EUROFUNG)-RELATED"/>
    <property type="match status" value="1"/>
</dbReference>
<evidence type="ECO:0000256" key="1">
    <source>
        <dbReference type="ARBA" id="ARBA00023242"/>
    </source>
</evidence>
<sequence>MPPRHQIVQVFKTRPMEHLQMAMCYVGSRYVPGSSTAAYGLEIESYLSGTKPTPKDASTVQAMLLFALGLDGNNERTKAIEVLIKAQNMAIELGMNQREYAMANGQGSPSCEESLRRTWWELYIVSVMVAGFHGSGTFHQRDTLSNVPLPCEERDFASGFIPQLNTIEQFDDECFDRDDIAFSSYAHRIAAIRNLDKVLQSKEILFSDDPALYRLEAHLTNWHLHLPDSKRDLFDQFGTFDEMLFQAHMIANVSTMLLYRNFSPLDTLAVRTITTCTGDPGASARGTSDTTHTRRTIQAASKISKLVTLPGPLVKHTHFFICALGLSSITHLSRWATLPTMTPDQDLRQQIRMNAGALKALAPFWPSAETGFRQVTNAAQKIYANRKDTVGAAFWRDFMDDDFMGGMIEGMVSIES</sequence>
<accession>A0A2J6PH72</accession>
<evidence type="ECO:0000313" key="3">
    <source>
        <dbReference type="EMBL" id="PMD13378.1"/>
    </source>
</evidence>
<keyword evidence="4" id="KW-1185">Reference proteome</keyword>
<dbReference type="PANTHER" id="PTHR47431:SF1">
    <property type="entry name" value="ZN(II)2CYS6 TRANSCRIPTION FACTOR (EUROFUNG)"/>
    <property type="match status" value="1"/>
</dbReference>
<keyword evidence="1" id="KW-0539">Nucleus</keyword>
<protein>
    <recommendedName>
        <fullName evidence="2">Xylanolytic transcriptional activator regulatory domain-containing protein</fullName>
    </recommendedName>
</protein>
<dbReference type="AlphaFoldDB" id="A0A2J6PH72"/>
<dbReference type="Proteomes" id="UP000235672">
    <property type="component" value="Unassembled WGS sequence"/>
</dbReference>
<proteinExistence type="predicted"/>
<reference evidence="3 4" key="1">
    <citation type="submission" date="2016-05" db="EMBL/GenBank/DDBJ databases">
        <title>A degradative enzymes factory behind the ericoid mycorrhizal symbiosis.</title>
        <authorList>
            <consortium name="DOE Joint Genome Institute"/>
            <person name="Martino E."/>
            <person name="Morin E."/>
            <person name="Grelet G."/>
            <person name="Kuo A."/>
            <person name="Kohler A."/>
            <person name="Daghino S."/>
            <person name="Barry K."/>
            <person name="Choi C."/>
            <person name="Cichocki N."/>
            <person name="Clum A."/>
            <person name="Copeland A."/>
            <person name="Hainaut M."/>
            <person name="Haridas S."/>
            <person name="Labutti K."/>
            <person name="Lindquist E."/>
            <person name="Lipzen A."/>
            <person name="Khouja H.-R."/>
            <person name="Murat C."/>
            <person name="Ohm R."/>
            <person name="Olson A."/>
            <person name="Spatafora J."/>
            <person name="Veneault-Fourrey C."/>
            <person name="Henrissat B."/>
            <person name="Grigoriev I."/>
            <person name="Martin F."/>
            <person name="Perotto S."/>
        </authorList>
    </citation>
    <scope>NUCLEOTIDE SEQUENCE [LARGE SCALE GENOMIC DNA]</scope>
    <source>
        <strain evidence="3 4">UAMH 7357</strain>
    </source>
</reference>
<dbReference type="GO" id="GO:0008270">
    <property type="term" value="F:zinc ion binding"/>
    <property type="evidence" value="ECO:0007669"/>
    <property type="project" value="InterPro"/>
</dbReference>
<feature type="domain" description="Xylanolytic transcriptional activator regulatory" evidence="2">
    <location>
        <begin position="20"/>
        <end position="223"/>
    </location>
</feature>
<dbReference type="GO" id="GO:0006351">
    <property type="term" value="P:DNA-templated transcription"/>
    <property type="evidence" value="ECO:0007669"/>
    <property type="project" value="InterPro"/>
</dbReference>
<dbReference type="InterPro" id="IPR007219">
    <property type="entry name" value="XnlR_reg_dom"/>
</dbReference>
<gene>
    <name evidence="3" type="ORF">NA56DRAFT_637923</name>
</gene>